<gene>
    <name evidence="9" type="ORF">CAOG_001778</name>
</gene>
<evidence type="ECO:0000313" key="9">
    <source>
        <dbReference type="EMBL" id="KJE90468.1"/>
    </source>
</evidence>
<dbReference type="OrthoDB" id="615426at2759"/>
<dbReference type="InParanoid" id="A0A0D2WL23"/>
<comment type="pathway">
    <text evidence="2">Cofactor biosynthesis; tetrahydrofolate biosynthesis; 2-amino-4-hydroxy-6-hydroxymethyl-7,8-dihydropteridine diphosphate from 7,8-dihydroneopterin triphosphate: step 3/4.</text>
</comment>
<accession>A0A0D2WL23</accession>
<comment type="similarity">
    <text evidence="3">Belongs to the DHNA family.</text>
</comment>
<dbReference type="GO" id="GO:0005737">
    <property type="term" value="C:cytoplasm"/>
    <property type="evidence" value="ECO:0007669"/>
    <property type="project" value="TreeGrafter"/>
</dbReference>
<name>A0A0D2WL23_CAPO3</name>
<dbReference type="EMBL" id="KE346361">
    <property type="protein sequence ID" value="KJE90468.1"/>
    <property type="molecule type" value="Genomic_DNA"/>
</dbReference>
<organism evidence="9 10">
    <name type="scientific">Capsaspora owczarzaki (strain ATCC 30864)</name>
    <dbReference type="NCBI Taxonomy" id="595528"/>
    <lineage>
        <taxon>Eukaryota</taxon>
        <taxon>Filasterea</taxon>
        <taxon>Capsaspora</taxon>
    </lineage>
</organism>
<dbReference type="GO" id="GO:0046656">
    <property type="term" value="P:folic acid biosynthetic process"/>
    <property type="evidence" value="ECO:0007669"/>
    <property type="project" value="UniProtKB-KW"/>
</dbReference>
<keyword evidence="6" id="KW-0456">Lyase</keyword>
<dbReference type="STRING" id="595528.A0A0D2WL23"/>
<dbReference type="EC" id="4.1.2.25" evidence="4"/>
<evidence type="ECO:0000256" key="5">
    <source>
        <dbReference type="ARBA" id="ARBA00022909"/>
    </source>
</evidence>
<evidence type="ECO:0000256" key="4">
    <source>
        <dbReference type="ARBA" id="ARBA00013043"/>
    </source>
</evidence>
<sequence>MSASSRQLPPRPRDTVVIRNLAVRTLIGTERWDRAKEQPMIVTLSMQLGAALSGADDLAGSYHYGLISKAVAEYAEKTVGLRTVEALACGIAQLCIVDWNVDVVTVRVERPTALLVAKAAGVEITRSRADHPTDSSSGEVRLVKRDMTTVAQVATLYQPGDRILISGMSVRAIIGVNPWEREQVQDIILNLTIYPALDRAGGAAAAAAIAATADPYVASCNFRYISKAVVQFVEASQFKTVEALVVSVARLVVVECLGVARATVRVEKPSALIFAESAGVEVTRDASDFTS</sequence>
<dbReference type="Proteomes" id="UP000008743">
    <property type="component" value="Unassembled WGS sequence"/>
</dbReference>
<dbReference type="PANTHER" id="PTHR42844">
    <property type="entry name" value="DIHYDRONEOPTERIN ALDOLASE 1-RELATED"/>
    <property type="match status" value="1"/>
</dbReference>
<dbReference type="SUPFAM" id="SSF55620">
    <property type="entry name" value="Tetrahydrobiopterin biosynthesis enzymes-like"/>
    <property type="match status" value="2"/>
</dbReference>
<dbReference type="Pfam" id="PF02152">
    <property type="entry name" value="FolB"/>
    <property type="match status" value="2"/>
</dbReference>
<keyword evidence="5" id="KW-0289">Folate biosynthesis</keyword>
<protein>
    <recommendedName>
        <fullName evidence="4">dihydroneopterin aldolase</fullName>
        <ecNumber evidence="4">4.1.2.25</ecNumber>
    </recommendedName>
    <alternativeName>
        <fullName evidence="7">7,8-dihydroneopterin aldolase</fullName>
    </alternativeName>
</protein>
<evidence type="ECO:0000256" key="2">
    <source>
        <dbReference type="ARBA" id="ARBA00005013"/>
    </source>
</evidence>
<feature type="domain" description="Dihydroneopterin aldolase/epimerase" evidence="8">
    <location>
        <begin position="16"/>
        <end position="126"/>
    </location>
</feature>
<dbReference type="eggNOG" id="KOG2544">
    <property type="taxonomic scope" value="Eukaryota"/>
</dbReference>
<proteinExistence type="inferred from homology"/>
<dbReference type="NCBIfam" id="TIGR00526">
    <property type="entry name" value="folB_dom"/>
    <property type="match status" value="2"/>
</dbReference>
<dbReference type="InterPro" id="IPR043133">
    <property type="entry name" value="GTP-CH-I_C/QueF"/>
</dbReference>
<feature type="domain" description="Dihydroneopterin aldolase/epimerase" evidence="8">
    <location>
        <begin position="163"/>
        <end position="284"/>
    </location>
</feature>
<evidence type="ECO:0000313" key="10">
    <source>
        <dbReference type="Proteomes" id="UP000008743"/>
    </source>
</evidence>
<dbReference type="AlphaFoldDB" id="A0A0D2WL23"/>
<dbReference type="InterPro" id="IPR006156">
    <property type="entry name" value="Dihydroneopterin_aldolase"/>
</dbReference>
<dbReference type="PANTHER" id="PTHR42844:SF1">
    <property type="entry name" value="DIHYDRONEOPTERIN ALDOLASE 1-RELATED"/>
    <property type="match status" value="1"/>
</dbReference>
<dbReference type="RefSeq" id="XP_004364646.1">
    <property type="nucleotide sequence ID" value="XM_004364589.2"/>
</dbReference>
<evidence type="ECO:0000256" key="1">
    <source>
        <dbReference type="ARBA" id="ARBA00001353"/>
    </source>
</evidence>
<dbReference type="OMA" id="MWIVEEP"/>
<dbReference type="GO" id="GO:0004150">
    <property type="term" value="F:dihydroneopterin aldolase activity"/>
    <property type="evidence" value="ECO:0007669"/>
    <property type="project" value="UniProtKB-EC"/>
</dbReference>
<reference evidence="10" key="1">
    <citation type="submission" date="2011-02" db="EMBL/GenBank/DDBJ databases">
        <title>The Genome Sequence of Capsaspora owczarzaki ATCC 30864.</title>
        <authorList>
            <person name="Russ C."/>
            <person name="Cuomo C."/>
            <person name="Burger G."/>
            <person name="Gray M.W."/>
            <person name="Holland P.W.H."/>
            <person name="King N."/>
            <person name="Lang F.B.F."/>
            <person name="Roger A.J."/>
            <person name="Ruiz-Trillo I."/>
            <person name="Young S.K."/>
            <person name="Zeng Q."/>
            <person name="Gargeya S."/>
            <person name="Alvarado L."/>
            <person name="Berlin A."/>
            <person name="Chapman S.B."/>
            <person name="Chen Z."/>
            <person name="Freedman E."/>
            <person name="Gellesch M."/>
            <person name="Goldberg J."/>
            <person name="Griggs A."/>
            <person name="Gujja S."/>
            <person name="Heilman E."/>
            <person name="Heiman D."/>
            <person name="Howarth C."/>
            <person name="Mehta T."/>
            <person name="Neiman D."/>
            <person name="Pearson M."/>
            <person name="Roberts A."/>
            <person name="Saif S."/>
            <person name="Shea T."/>
            <person name="Shenoy N."/>
            <person name="Sisk P."/>
            <person name="Stolte C."/>
            <person name="Sykes S."/>
            <person name="White J."/>
            <person name="Yandava C."/>
            <person name="Haas B."/>
            <person name="Nusbaum C."/>
            <person name="Birren B."/>
        </authorList>
    </citation>
    <scope>NUCLEOTIDE SEQUENCE</scope>
    <source>
        <strain evidence="10">ATCC 30864</strain>
    </source>
</reference>
<dbReference type="InterPro" id="IPR006157">
    <property type="entry name" value="FolB_dom"/>
</dbReference>
<keyword evidence="10" id="KW-1185">Reference proteome</keyword>
<dbReference type="PhylomeDB" id="A0A0D2WL23"/>
<evidence type="ECO:0000256" key="3">
    <source>
        <dbReference type="ARBA" id="ARBA00005708"/>
    </source>
</evidence>
<evidence type="ECO:0000256" key="6">
    <source>
        <dbReference type="ARBA" id="ARBA00023239"/>
    </source>
</evidence>
<evidence type="ECO:0000259" key="8">
    <source>
        <dbReference type="SMART" id="SM00905"/>
    </source>
</evidence>
<comment type="catalytic activity">
    <reaction evidence="1">
        <text>7,8-dihydroneopterin = 6-hydroxymethyl-7,8-dihydropterin + glycolaldehyde</text>
        <dbReference type="Rhea" id="RHEA:10540"/>
        <dbReference type="ChEBI" id="CHEBI:17001"/>
        <dbReference type="ChEBI" id="CHEBI:17071"/>
        <dbReference type="ChEBI" id="CHEBI:44841"/>
        <dbReference type="EC" id="4.1.2.25"/>
    </reaction>
</comment>
<dbReference type="Gene3D" id="3.30.1130.10">
    <property type="match status" value="2"/>
</dbReference>
<evidence type="ECO:0000256" key="7">
    <source>
        <dbReference type="ARBA" id="ARBA00032903"/>
    </source>
</evidence>
<dbReference type="SMART" id="SM00905">
    <property type="entry name" value="FolB"/>
    <property type="match status" value="2"/>
</dbReference>